<dbReference type="InterPro" id="IPR011051">
    <property type="entry name" value="RmlC_Cupin_sf"/>
</dbReference>
<dbReference type="EMBL" id="CP158375">
    <property type="protein sequence ID" value="XDO98316.1"/>
    <property type="molecule type" value="Genomic_DNA"/>
</dbReference>
<dbReference type="InterPro" id="IPR014710">
    <property type="entry name" value="RmlC-like_jellyroll"/>
</dbReference>
<dbReference type="Gene3D" id="2.60.120.10">
    <property type="entry name" value="Jelly Rolls"/>
    <property type="match status" value="1"/>
</dbReference>
<proteinExistence type="predicted"/>
<gene>
    <name evidence="2" type="ORF">ABOZ73_07850</name>
</gene>
<organism evidence="2">
    <name type="scientific">Caulobacter sp. 73W</name>
    <dbReference type="NCBI Taxonomy" id="3161137"/>
    <lineage>
        <taxon>Bacteria</taxon>
        <taxon>Pseudomonadati</taxon>
        <taxon>Pseudomonadota</taxon>
        <taxon>Alphaproteobacteria</taxon>
        <taxon>Caulobacterales</taxon>
        <taxon>Caulobacteraceae</taxon>
        <taxon>Caulobacter</taxon>
    </lineage>
</organism>
<name>A0AB39KYP1_9CAUL</name>
<dbReference type="InterPro" id="IPR010424">
    <property type="entry name" value="EutQ"/>
</dbReference>
<dbReference type="AlphaFoldDB" id="A0AB39KYP1"/>
<evidence type="ECO:0000313" key="2">
    <source>
        <dbReference type="EMBL" id="XDO98316.1"/>
    </source>
</evidence>
<feature type="region of interest" description="Disordered" evidence="1">
    <location>
        <begin position="1"/>
        <end position="30"/>
    </location>
</feature>
<sequence>MKMQGFTADDAAMERSPDQDGDIETGDVVNEADGAPISIGYGRWGPGATLTETMLVDDVMIILEGSLDVTSEGDTVSAGPGGIVHMPKGVEVTIKAGPTGARTAYVTYPNWRAARG</sequence>
<evidence type="ECO:0000256" key="1">
    <source>
        <dbReference type="SAM" id="MobiDB-lite"/>
    </source>
</evidence>
<reference evidence="2" key="1">
    <citation type="submission" date="2024-06" db="EMBL/GenBank/DDBJ databases">
        <title>Caulobacter inopinatus, sp. nov.</title>
        <authorList>
            <person name="Donachie S.P."/>
        </authorList>
    </citation>
    <scope>NUCLEOTIDE SEQUENCE</scope>
    <source>
        <strain evidence="2">73W</strain>
    </source>
</reference>
<dbReference type="SUPFAM" id="SSF51182">
    <property type="entry name" value="RmlC-like cupins"/>
    <property type="match status" value="1"/>
</dbReference>
<dbReference type="RefSeq" id="WP_369062118.1">
    <property type="nucleotide sequence ID" value="NZ_CP158375.1"/>
</dbReference>
<accession>A0AB39KYP1</accession>
<dbReference type="Pfam" id="PF06249">
    <property type="entry name" value="EutQ"/>
    <property type="match status" value="1"/>
</dbReference>
<protein>
    <submittedName>
        <fullName evidence="2">Ethanolamine utilization protein</fullName>
    </submittedName>
</protein>